<evidence type="ECO:0000256" key="6">
    <source>
        <dbReference type="ARBA" id="ARBA00022741"/>
    </source>
</evidence>
<dbReference type="GO" id="GO:0005319">
    <property type="term" value="F:lipid transporter activity"/>
    <property type="evidence" value="ECO:0007669"/>
    <property type="project" value="TreeGrafter"/>
</dbReference>
<keyword evidence="9 11" id="KW-0472">Membrane</keyword>
<keyword evidence="14" id="KW-1185">Reference proteome</keyword>
<feature type="region of interest" description="Disordered" evidence="10">
    <location>
        <begin position="887"/>
        <end position="919"/>
    </location>
</feature>
<dbReference type="InterPro" id="IPR017871">
    <property type="entry name" value="ABC_transporter-like_CS"/>
</dbReference>
<dbReference type="STRING" id="1157962.A0A250X1E1"/>
<dbReference type="EMBL" id="BEGY01000020">
    <property type="protein sequence ID" value="GAX76897.1"/>
    <property type="molecule type" value="Genomic_DNA"/>
</dbReference>
<feature type="region of interest" description="Disordered" evidence="10">
    <location>
        <begin position="983"/>
        <end position="1010"/>
    </location>
</feature>
<feature type="region of interest" description="Disordered" evidence="10">
    <location>
        <begin position="268"/>
        <end position="288"/>
    </location>
</feature>
<dbReference type="GO" id="GO:0016887">
    <property type="term" value="F:ATP hydrolysis activity"/>
    <property type="evidence" value="ECO:0007669"/>
    <property type="project" value="InterPro"/>
</dbReference>
<dbReference type="InterPro" id="IPR026082">
    <property type="entry name" value="ABCA"/>
</dbReference>
<evidence type="ECO:0000256" key="11">
    <source>
        <dbReference type="SAM" id="Phobius"/>
    </source>
</evidence>
<feature type="transmembrane region" description="Helical" evidence="11">
    <location>
        <begin position="28"/>
        <end position="48"/>
    </location>
</feature>
<dbReference type="Gene3D" id="3.40.50.300">
    <property type="entry name" value="P-loop containing nucleotide triphosphate hydrolases"/>
    <property type="match status" value="1"/>
</dbReference>
<feature type="domain" description="ABC transporter" evidence="12">
    <location>
        <begin position="1124"/>
        <end position="1400"/>
    </location>
</feature>
<dbReference type="PANTHER" id="PTHR19229:SF36">
    <property type="entry name" value="ATP-BINDING CASSETTE SUB-FAMILY A MEMBER 2"/>
    <property type="match status" value="1"/>
</dbReference>
<keyword evidence="5" id="KW-0677">Repeat</keyword>
<feature type="compositionally biased region" description="Low complexity" evidence="10">
    <location>
        <begin position="268"/>
        <end position="279"/>
    </location>
</feature>
<evidence type="ECO:0000256" key="4">
    <source>
        <dbReference type="ARBA" id="ARBA00022692"/>
    </source>
</evidence>
<keyword evidence="6" id="KW-0547">Nucleotide-binding</keyword>
<feature type="region of interest" description="Disordered" evidence="10">
    <location>
        <begin position="1247"/>
        <end position="1267"/>
    </location>
</feature>
<sequence length="1488" mass="159490">MMRTTLDTIFKHVSALFLKQWRLQRRAYLMNLFLVVLPIFFIVILYLLQMLVEVELSSRDFKCGCKCLKCCDWVSQNVPATDGSALKWQCFTADANKSCSASAQCSAYNDTDCGPQYSSYQQVAFCDLSVPPVWPAVLQVPPNQYRNPVVHSSSTYSDTYSDAIAGSPSQGMSASSSLFNQTGSPILVLYTGQNKTWVSRFMQNIVAKDSGIIGTTLIQAGLAAQQQASSSASSGGGSGPSLISALDLCSSSSTAATLTSILAAYSSPSQSGQSSSTASNNNKLPDSGDAGNAVTSVDLLATQTTVLTQFLSNYSFTLGSAADTAPTLLIEPAFFPGTPLYGAAATESGSSSSSSSSSVFTSASSPLSLNSSQVLPLYYLSPNCSALTSTDLLMLNQLSCGFKAAFGVPLVCASVLPVWLSTDVSLAKVLYCGWSGSECIDTEEGNLFEADAVAAHQEQMLVQGVTASSNTASSVPPVTAAANSKTIQFASLVLDWGSTDVNSLDLTIWVNNSNLQAQIEPTNERWAAALNVGINAFLQTTLGLSGRDSEVSTSLTTAGSPNDVGGAPTIKLTGVKGFPVKGNKLTVDFSSLLGPVFFMWVMQLLLPTFVHSLVSEQVGGHLGLMKQQGLRPAAYYVATYLWELMLYIVFMAVFVGFGAGIGLSIFTKTAAGVQVITYLLWGHVMIAVAFWVTEVWPSSEGAVLASIAAVIFTGLVANLVVVQFVQGGPDWFATLLEIVPSFTLFRALYEMSQYAFLSEGNGGPGLTFKSLHDPGNGMILAWIIMGVETVVIIGFSLYYQQVFSSHGSRRHPLFLLGFKLGPDEDRGWAWFFPHHRSFMKRFMIPRCISVPSPTQQLTESRGRPAVANMLIEDNPVTLEAINQPECTGEAERCGGRGRPDSGGARRTMSVSSDVEAGSRTLRRKALEGAATASGSSQEVLMEPSDVMAERQRAEAAWRDVLTSRALDAAQDTAVMTGNRGCDGHHHKFDDDEQSLTTASDKMETPVRVPTPLSTAPLSPWSRYGVVGSSNALLLWGSKSPLKISTKDDRSSPRSNLGSHKYVGPYTTAQSVADPSLASPPVLSKIPLTEVAKQGDERPALILRGVRKEFHRNASPFKQLSSSGESAAQVHGKDTMTAAVCDLSLIVGARETFGFLGPNGAGKTTALRMMQGMLEPSRGDIFVCGVDLARNPWECALEAGVCPQHDVLWPSLTGWEHLMLYAQLKGMVVSTRDKSATLQMDVMRRNRGSPQVHGHLSEGVVGSPNSEVAHRHGDVVPLGDSVEECLEAVGLHGDVAHHPCGTYSGGMRRRLSVAMCMVGRPSIIYLDEPSTGLDPASKRQLWKAIDSARARCAIVMTTHYMEEAEKLCDRLGIFVSGRLRCIGSPLELTARYSQCLLLHVTTPEAQEEETLQIILRDICPTAKRVYGLGGVQTFELPKSQVELRDVFRSVISVKTSGALQIQDWGVTNATLDQVFLRIVGAAAAAAVTT</sequence>
<dbReference type="SMART" id="SM00382">
    <property type="entry name" value="AAA"/>
    <property type="match status" value="1"/>
</dbReference>
<proteinExistence type="inferred from homology"/>
<feature type="transmembrane region" description="Helical" evidence="11">
    <location>
        <begin position="779"/>
        <end position="799"/>
    </location>
</feature>
<comment type="subcellular location">
    <subcellularLocation>
        <location evidence="1">Membrane</location>
        <topology evidence="1">Multi-pass membrane protein</topology>
    </subcellularLocation>
</comment>
<dbReference type="GO" id="GO:0016020">
    <property type="term" value="C:membrane"/>
    <property type="evidence" value="ECO:0007669"/>
    <property type="project" value="UniProtKB-SubCell"/>
</dbReference>
<evidence type="ECO:0000256" key="9">
    <source>
        <dbReference type="ARBA" id="ARBA00023136"/>
    </source>
</evidence>
<keyword evidence="3" id="KW-0813">Transport</keyword>
<name>A0A250X1E1_9CHLO</name>
<dbReference type="PANTHER" id="PTHR19229">
    <property type="entry name" value="ATP-BINDING CASSETTE TRANSPORTER SUBFAMILY A ABCA"/>
    <property type="match status" value="1"/>
</dbReference>
<comment type="similarity">
    <text evidence="2">Belongs to the ABC transporter superfamily. ABCA family. CPR flippase (TC 3.A.1.211) subfamily.</text>
</comment>
<evidence type="ECO:0000313" key="13">
    <source>
        <dbReference type="EMBL" id="GAX76897.1"/>
    </source>
</evidence>
<gene>
    <name evidence="13" type="ORF">CEUSTIGMA_g4343.t1</name>
</gene>
<feature type="compositionally biased region" description="Basic and acidic residues" evidence="10">
    <location>
        <begin position="889"/>
        <end position="899"/>
    </location>
</feature>
<dbReference type="PROSITE" id="PS00211">
    <property type="entry name" value="ABC_TRANSPORTER_1"/>
    <property type="match status" value="1"/>
</dbReference>
<feature type="transmembrane region" description="Helical" evidence="11">
    <location>
        <begin position="671"/>
        <end position="692"/>
    </location>
</feature>
<evidence type="ECO:0000259" key="12">
    <source>
        <dbReference type="PROSITE" id="PS50893"/>
    </source>
</evidence>
<dbReference type="CDD" id="cd03263">
    <property type="entry name" value="ABC_subfamily_A"/>
    <property type="match status" value="1"/>
</dbReference>
<feature type="transmembrane region" description="Helical" evidence="11">
    <location>
        <begin position="635"/>
        <end position="665"/>
    </location>
</feature>
<evidence type="ECO:0000256" key="7">
    <source>
        <dbReference type="ARBA" id="ARBA00022840"/>
    </source>
</evidence>
<dbReference type="PROSITE" id="PS50893">
    <property type="entry name" value="ABC_TRANSPORTER_2"/>
    <property type="match status" value="1"/>
</dbReference>
<comment type="caution">
    <text evidence="13">The sequence shown here is derived from an EMBL/GenBank/DDBJ whole genome shotgun (WGS) entry which is preliminary data.</text>
</comment>
<dbReference type="Pfam" id="PF12698">
    <property type="entry name" value="ABC2_membrane_3"/>
    <property type="match status" value="1"/>
</dbReference>
<dbReference type="OrthoDB" id="547843at2759"/>
<dbReference type="GO" id="GO:0140359">
    <property type="term" value="F:ABC-type transporter activity"/>
    <property type="evidence" value="ECO:0007669"/>
    <property type="project" value="InterPro"/>
</dbReference>
<evidence type="ECO:0000256" key="5">
    <source>
        <dbReference type="ARBA" id="ARBA00022737"/>
    </source>
</evidence>
<dbReference type="Pfam" id="PF24526">
    <property type="entry name" value="ABCA12_C"/>
    <property type="match status" value="1"/>
</dbReference>
<evidence type="ECO:0000256" key="3">
    <source>
        <dbReference type="ARBA" id="ARBA00022448"/>
    </source>
</evidence>
<dbReference type="InterPro" id="IPR003439">
    <property type="entry name" value="ABC_transporter-like_ATP-bd"/>
</dbReference>
<evidence type="ECO:0000256" key="1">
    <source>
        <dbReference type="ARBA" id="ARBA00004141"/>
    </source>
</evidence>
<organism evidence="13 14">
    <name type="scientific">Chlamydomonas eustigma</name>
    <dbReference type="NCBI Taxonomy" id="1157962"/>
    <lineage>
        <taxon>Eukaryota</taxon>
        <taxon>Viridiplantae</taxon>
        <taxon>Chlorophyta</taxon>
        <taxon>core chlorophytes</taxon>
        <taxon>Chlorophyceae</taxon>
        <taxon>CS clade</taxon>
        <taxon>Chlamydomonadales</taxon>
        <taxon>Chlamydomonadaceae</taxon>
        <taxon>Chlamydomonas</taxon>
    </lineage>
</organism>
<protein>
    <recommendedName>
        <fullName evidence="12">ABC transporter domain-containing protein</fullName>
    </recommendedName>
</protein>
<dbReference type="InterPro" id="IPR003593">
    <property type="entry name" value="AAA+_ATPase"/>
</dbReference>
<dbReference type="SUPFAM" id="SSF52540">
    <property type="entry name" value="P-loop containing nucleoside triphosphate hydrolases"/>
    <property type="match status" value="1"/>
</dbReference>
<keyword evidence="7" id="KW-0067">ATP-binding</keyword>
<evidence type="ECO:0000256" key="2">
    <source>
        <dbReference type="ARBA" id="ARBA00008526"/>
    </source>
</evidence>
<dbReference type="GO" id="GO:0005524">
    <property type="term" value="F:ATP binding"/>
    <property type="evidence" value="ECO:0007669"/>
    <property type="project" value="UniProtKB-KW"/>
</dbReference>
<evidence type="ECO:0000256" key="8">
    <source>
        <dbReference type="ARBA" id="ARBA00022989"/>
    </source>
</evidence>
<reference evidence="13 14" key="1">
    <citation type="submission" date="2017-08" db="EMBL/GenBank/DDBJ databases">
        <title>Acidophilic green algal genome provides insights into adaptation to an acidic environment.</title>
        <authorList>
            <person name="Hirooka S."/>
            <person name="Hirose Y."/>
            <person name="Kanesaki Y."/>
            <person name="Higuchi S."/>
            <person name="Fujiwara T."/>
            <person name="Onuma R."/>
            <person name="Era A."/>
            <person name="Ohbayashi R."/>
            <person name="Uzuka A."/>
            <person name="Nozaki H."/>
            <person name="Yoshikawa H."/>
            <person name="Miyagishima S.Y."/>
        </authorList>
    </citation>
    <scope>NUCLEOTIDE SEQUENCE [LARGE SCALE GENOMIC DNA]</scope>
    <source>
        <strain evidence="13 14">NIES-2499</strain>
    </source>
</reference>
<evidence type="ECO:0000313" key="14">
    <source>
        <dbReference type="Proteomes" id="UP000232323"/>
    </source>
</evidence>
<dbReference type="InterPro" id="IPR027417">
    <property type="entry name" value="P-loop_NTPase"/>
</dbReference>
<feature type="transmembrane region" description="Helical" evidence="11">
    <location>
        <begin position="704"/>
        <end position="725"/>
    </location>
</feature>
<dbReference type="Proteomes" id="UP000232323">
    <property type="component" value="Unassembled WGS sequence"/>
</dbReference>
<keyword evidence="8 11" id="KW-1133">Transmembrane helix</keyword>
<dbReference type="InterPro" id="IPR013525">
    <property type="entry name" value="ABC2_TM"/>
</dbReference>
<dbReference type="Pfam" id="PF00005">
    <property type="entry name" value="ABC_tran"/>
    <property type="match status" value="1"/>
</dbReference>
<accession>A0A250X1E1</accession>
<keyword evidence="4 11" id="KW-0812">Transmembrane</keyword>
<evidence type="ECO:0000256" key="10">
    <source>
        <dbReference type="SAM" id="MobiDB-lite"/>
    </source>
</evidence>